<protein>
    <recommendedName>
        <fullName evidence="2">Protein kinase domain-containing protein</fullName>
    </recommendedName>
</protein>
<name>A0A8S3RHL3_MYTED</name>
<feature type="domain" description="Protein kinase" evidence="2">
    <location>
        <begin position="575"/>
        <end position="972"/>
    </location>
</feature>
<dbReference type="PANTHER" id="PTHR44329">
    <property type="entry name" value="SERINE/THREONINE-PROTEIN KINASE TNNI3K-RELATED"/>
    <property type="match status" value="1"/>
</dbReference>
<evidence type="ECO:0000313" key="3">
    <source>
        <dbReference type="EMBL" id="CAG2208724.1"/>
    </source>
</evidence>
<dbReference type="SUPFAM" id="SSF56112">
    <property type="entry name" value="Protein kinase-like (PK-like)"/>
    <property type="match status" value="1"/>
</dbReference>
<dbReference type="InterPro" id="IPR051681">
    <property type="entry name" value="Ser/Thr_Kinases-Pseudokinases"/>
</dbReference>
<reference evidence="3" key="1">
    <citation type="submission" date="2021-03" db="EMBL/GenBank/DDBJ databases">
        <authorList>
            <person name="Bekaert M."/>
        </authorList>
    </citation>
    <scope>NUCLEOTIDE SEQUENCE</scope>
</reference>
<dbReference type="InterPro" id="IPR000719">
    <property type="entry name" value="Prot_kinase_dom"/>
</dbReference>
<feature type="compositionally biased region" description="Polar residues" evidence="1">
    <location>
        <begin position="465"/>
        <end position="498"/>
    </location>
</feature>
<evidence type="ECO:0000256" key="1">
    <source>
        <dbReference type="SAM" id="MobiDB-lite"/>
    </source>
</evidence>
<feature type="compositionally biased region" description="Polar residues" evidence="1">
    <location>
        <begin position="37"/>
        <end position="49"/>
    </location>
</feature>
<dbReference type="GO" id="GO:0005524">
    <property type="term" value="F:ATP binding"/>
    <property type="evidence" value="ECO:0007669"/>
    <property type="project" value="InterPro"/>
</dbReference>
<keyword evidence="4" id="KW-1185">Reference proteome</keyword>
<organism evidence="3 4">
    <name type="scientific">Mytilus edulis</name>
    <name type="common">Blue mussel</name>
    <dbReference type="NCBI Taxonomy" id="6550"/>
    <lineage>
        <taxon>Eukaryota</taxon>
        <taxon>Metazoa</taxon>
        <taxon>Spiralia</taxon>
        <taxon>Lophotrochozoa</taxon>
        <taxon>Mollusca</taxon>
        <taxon>Bivalvia</taxon>
        <taxon>Autobranchia</taxon>
        <taxon>Pteriomorphia</taxon>
        <taxon>Mytilida</taxon>
        <taxon>Mytiloidea</taxon>
        <taxon>Mytilidae</taxon>
        <taxon>Mytilinae</taxon>
        <taxon>Mytilus</taxon>
    </lineage>
</organism>
<dbReference type="AlphaFoldDB" id="A0A8S3RHL3"/>
<dbReference type="InterPro" id="IPR011009">
    <property type="entry name" value="Kinase-like_dom_sf"/>
</dbReference>
<feature type="region of interest" description="Disordered" evidence="1">
    <location>
        <begin position="823"/>
        <end position="842"/>
    </location>
</feature>
<feature type="region of interest" description="Disordered" evidence="1">
    <location>
        <begin position="37"/>
        <end position="84"/>
    </location>
</feature>
<dbReference type="PROSITE" id="PS50011">
    <property type="entry name" value="PROTEIN_KINASE_DOM"/>
    <property type="match status" value="1"/>
</dbReference>
<evidence type="ECO:0000313" key="4">
    <source>
        <dbReference type="Proteomes" id="UP000683360"/>
    </source>
</evidence>
<evidence type="ECO:0000259" key="2">
    <source>
        <dbReference type="PROSITE" id="PS50011"/>
    </source>
</evidence>
<comment type="caution">
    <text evidence="3">The sequence shown here is derived from an EMBL/GenBank/DDBJ whole genome shotgun (WGS) entry which is preliminary data.</text>
</comment>
<accession>A0A8S3RHL3</accession>
<proteinExistence type="predicted"/>
<gene>
    <name evidence="3" type="ORF">MEDL_22915</name>
</gene>
<feature type="region of interest" description="Disordered" evidence="1">
    <location>
        <begin position="465"/>
        <end position="516"/>
    </location>
</feature>
<dbReference type="Gene3D" id="3.30.200.20">
    <property type="entry name" value="Phosphorylase Kinase, domain 1"/>
    <property type="match status" value="1"/>
</dbReference>
<dbReference type="Pfam" id="PF00069">
    <property type="entry name" value="Pkinase"/>
    <property type="match status" value="1"/>
</dbReference>
<dbReference type="GO" id="GO:0004674">
    <property type="term" value="F:protein serine/threonine kinase activity"/>
    <property type="evidence" value="ECO:0007669"/>
    <property type="project" value="TreeGrafter"/>
</dbReference>
<sequence length="1089" mass="126009">MPGYYADNAYNRRMGRAGLPKGSMPISREGVFLTPRTYTSNTSVDSPSRFTAHRRDSSIDSGIGSSFSSPFNSPQRTPDRNDVSWSDEYNKWTQLKIHKEDQKIASKHEQQWQVNLTDEILMRELQQLQLEEIEKWTEFKMKTEKEKEDIFRRNQNEDLHSRKKKFSLNLVELQHEEMEKWTIWLSKVEYEAEERKKRQKHASEMNTPSSEFQQFCQRTADETWTGWRNPTDQEKTDEMPNNQVPYSFCYQQDLVYGTPTNVNLEAPKDEAWTKWRNPANLETPNVMPSHQGPFSYQENTVAGTTTNVNLQTPTDEMWTRWRNTTDLNTTNVIPNNQDPYSYQNYTVPGTMTNPQTSENDIWTRWRNTNDHEITEQNRQCFSNPQTLSGKMTNLNLQGQCGNQALLEQMPESTLMSQHNESTSEFQNTTNIGPEYQESMRFIHTGIENFDLRSNTADENVDNALNKTTLDSSPHSDFTNDNYEQNLKPSTSYQVSSSHYLADTNRPKPVQKKKSRTTYNDALKARRKSNDHGKEIRFSHPEHSLKLQTSAINERQFKNSRHKALNDRKDMTKQESKIESYTMKGYTGIVVDFEKIEMIQTLSVQGYVKKHIARWNDTIVVAKMNDVHKVSERTTTKFQDEILFSSAIKHSNIVNYLGASIVHPNLCILTEFMQTNLYEALHIEEDIKFLEWEKVKLMQHVASGLEYLHKKDIVHCNLEPLNVLLHYTPGSSLVAKLSDFSHSVKMLNETEEKYMRADQKSRYSAPEVLCEDYVNMKFLKMADVYSFSLIIFEVIFEQEPFQTLDISEVEKQIRESGVEVLQEVSQDPKWTHTVPSEGMRGNPWKINTGTEDHRECTGHARESFKTVPTGRDILGYRDNQGFSQGSYGMTNDYGYNYRGDNTVTRGNYSRNKSYSSNKKPATFDGTSSWQDYLVHFEMVAEINGWDNISKALELATCLRGSTWAILSDLRPELMRSFTHLVTALASRFQPSNQAELYRAQMKSTTREKGQSLPELAQDIKKLTRLAYPTAPMEVREQLARDCFIDSLNDADLESAIFQGQPISIDDSVRIGLEFEAFANGHRRKFNNRAG</sequence>
<dbReference type="Proteomes" id="UP000683360">
    <property type="component" value="Unassembled WGS sequence"/>
</dbReference>
<feature type="compositionally biased region" description="Low complexity" evidence="1">
    <location>
        <begin position="59"/>
        <end position="74"/>
    </location>
</feature>
<dbReference type="Gene3D" id="1.10.510.10">
    <property type="entry name" value="Transferase(Phosphotransferase) domain 1"/>
    <property type="match status" value="1"/>
</dbReference>
<dbReference type="OrthoDB" id="6127845at2759"/>
<dbReference type="EMBL" id="CAJPWZ010001119">
    <property type="protein sequence ID" value="CAG2208724.1"/>
    <property type="molecule type" value="Genomic_DNA"/>
</dbReference>